<dbReference type="Proteomes" id="UP001146336">
    <property type="component" value="Unassembled WGS sequence"/>
</dbReference>
<reference evidence="4" key="1">
    <citation type="submission" date="2023-03" db="EMBL/GenBank/DDBJ databases">
        <title>Comparative genomics of Weissella fermenti BK2, and weissella type species.</title>
        <authorList>
            <person name="Lee J.K."/>
            <person name="Baek J.H."/>
            <person name="Kim J.M."/>
            <person name="Choi D.G."/>
            <person name="Jeon C.O."/>
        </authorList>
    </citation>
    <scope>NUCLEOTIDE SEQUENCE</scope>
    <source>
        <strain evidence="4">BK2</strain>
    </source>
</reference>
<evidence type="ECO:0000256" key="2">
    <source>
        <dbReference type="SAM" id="Phobius"/>
    </source>
</evidence>
<evidence type="ECO:0000313" key="5">
    <source>
        <dbReference type="Proteomes" id="UP001146336"/>
    </source>
</evidence>
<feature type="domain" description="SHOCT" evidence="3">
    <location>
        <begin position="3"/>
        <end position="28"/>
    </location>
</feature>
<dbReference type="EMBL" id="JAOZFC020000001">
    <property type="protein sequence ID" value="MDF9299707.1"/>
    <property type="molecule type" value="Genomic_DNA"/>
</dbReference>
<organism evidence="4 5">
    <name type="scientific">Weissella fermenti</name>
    <dbReference type="NCBI Taxonomy" id="2987699"/>
    <lineage>
        <taxon>Bacteria</taxon>
        <taxon>Bacillati</taxon>
        <taxon>Bacillota</taxon>
        <taxon>Bacilli</taxon>
        <taxon>Lactobacillales</taxon>
        <taxon>Lactobacillaceae</taxon>
        <taxon>Weissella</taxon>
    </lineage>
</organism>
<keyword evidence="5" id="KW-1185">Reference proteome</keyword>
<sequence length="279" mass="30927">MLEEIKALKDLLDAGAITQEEFDKLKQDAINGEMSDIDNYKQAAGKSTDNQVSVVAGEQKPQNPQKPIAAPTSKRPIGIIVTLAVLIVGFIIGGMVTRETKADLSLKVGNAVRNNAPDELLKQFDETSQNAVWALPGTQQLINDWSVVQNPDSIVDTLARGEDVIDYDDDQVPVRIEVRHKKVWLFFDKYYLSTTPVKVNFASSYDHDTFRLNADSVDTTSTDVKSAMDEKVSTSDIKSNGIFPGFWMFDTYDKDGTQVGDDSWIRGTGRLNNDPVTFD</sequence>
<evidence type="ECO:0000256" key="1">
    <source>
        <dbReference type="SAM" id="MobiDB-lite"/>
    </source>
</evidence>
<dbReference type="InterPro" id="IPR018649">
    <property type="entry name" value="SHOCT"/>
</dbReference>
<keyword evidence="2" id="KW-0472">Membrane</keyword>
<proteinExistence type="predicted"/>
<keyword evidence="2" id="KW-1133">Transmembrane helix</keyword>
<gene>
    <name evidence="4" type="ORF">OIT47_005360</name>
</gene>
<feature type="region of interest" description="Disordered" evidence="1">
    <location>
        <begin position="48"/>
        <end position="71"/>
    </location>
</feature>
<evidence type="ECO:0000313" key="4">
    <source>
        <dbReference type="EMBL" id="MDF9299707.1"/>
    </source>
</evidence>
<evidence type="ECO:0000259" key="3">
    <source>
        <dbReference type="Pfam" id="PF09851"/>
    </source>
</evidence>
<dbReference type="RefSeq" id="WP_199404354.1">
    <property type="nucleotide sequence ID" value="NZ_JAOZFC020000001.1"/>
</dbReference>
<keyword evidence="2" id="KW-0812">Transmembrane</keyword>
<comment type="caution">
    <text evidence="4">The sequence shown here is derived from an EMBL/GenBank/DDBJ whole genome shotgun (WGS) entry which is preliminary data.</text>
</comment>
<protein>
    <submittedName>
        <fullName evidence="4">SHOCT domain-containing protein</fullName>
    </submittedName>
</protein>
<dbReference type="Pfam" id="PF09851">
    <property type="entry name" value="SHOCT"/>
    <property type="match status" value="1"/>
</dbReference>
<accession>A0ABT6D2H6</accession>
<feature type="transmembrane region" description="Helical" evidence="2">
    <location>
        <begin position="77"/>
        <end position="97"/>
    </location>
</feature>
<name>A0ABT6D2H6_9LACO</name>